<reference evidence="3 4" key="1">
    <citation type="journal article" date="2013" name="Curr. Biol.">
        <title>The Genome of the Foraminiferan Reticulomyxa filosa.</title>
        <authorList>
            <person name="Glockner G."/>
            <person name="Hulsmann N."/>
            <person name="Schleicher M."/>
            <person name="Noegel A.A."/>
            <person name="Eichinger L."/>
            <person name="Gallinger C."/>
            <person name="Pawlowski J."/>
            <person name="Sierra R."/>
            <person name="Euteneuer U."/>
            <person name="Pillet L."/>
            <person name="Moustafa A."/>
            <person name="Platzer M."/>
            <person name="Groth M."/>
            <person name="Szafranski K."/>
            <person name="Schliwa M."/>
        </authorList>
    </citation>
    <scope>NUCLEOTIDE SEQUENCE [LARGE SCALE GENOMIC DNA]</scope>
</reference>
<keyword evidence="4" id="KW-1185">Reference proteome</keyword>
<keyword evidence="2" id="KW-0812">Transmembrane</keyword>
<evidence type="ECO:0000256" key="1">
    <source>
        <dbReference type="SAM" id="MobiDB-lite"/>
    </source>
</evidence>
<feature type="non-terminal residue" evidence="3">
    <location>
        <position position="504"/>
    </location>
</feature>
<accession>X6NFS9</accession>
<dbReference type="EMBL" id="ASPP01009371">
    <property type="protein sequence ID" value="ETO24197.1"/>
    <property type="molecule type" value="Genomic_DNA"/>
</dbReference>
<feature type="compositionally biased region" description="Basic and acidic residues" evidence="1">
    <location>
        <begin position="277"/>
        <end position="287"/>
    </location>
</feature>
<gene>
    <name evidence="3" type="ORF">RFI_12963</name>
</gene>
<evidence type="ECO:0000313" key="4">
    <source>
        <dbReference type="Proteomes" id="UP000023152"/>
    </source>
</evidence>
<name>X6NFS9_RETFI</name>
<sequence>MQIGLIDNKLSTIGKGYDLRKQVEIVIGNDFGIVCVFDWICEEAATINSHRKKYGLQYPHTRAQKKDMEHQERVKSLLFTFGINLRLSNGMTLFSYATEWSNNDETLLTLLQNEFGVQEPFARTLPRITSTQQFAEKAVSRITMIWKDQRQVRFHPKFDNLVPMISTESTEEEVFHWGNYSKKTELTLLANSMHILKMFESGNISEARQNLKVNTAEQLEKKRIELLQVESVRGAKLEIQETKEAEIKRDQNDLNLTSANQDGANNEPSMFLKRQPRINDEPSRLSEDPGSFKITKPKVSNLIEIMLKETRTRSLVDDTPTHSSLRQASNASKHRNITDSRNWIDVVHLTFVELLSLFDFITDILVFLLFVKLRNPIWAGIMILSIISPYLVAYTAFGSLIQYSQLHSNESQDHERTNVEEGLLRLDKIYDHRNNFRQAIRTIFAIGLLTPFSILYFVLIDIVFMILQVCEFLVNMITCGRFGNPIKDLSSTILYQILGLTHMQ</sequence>
<feature type="region of interest" description="Disordered" evidence="1">
    <location>
        <begin position="257"/>
        <end position="290"/>
    </location>
</feature>
<comment type="caution">
    <text evidence="3">The sequence shown here is derived from an EMBL/GenBank/DDBJ whole genome shotgun (WGS) entry which is preliminary data.</text>
</comment>
<dbReference type="AlphaFoldDB" id="X6NFS9"/>
<organism evidence="3 4">
    <name type="scientific">Reticulomyxa filosa</name>
    <dbReference type="NCBI Taxonomy" id="46433"/>
    <lineage>
        <taxon>Eukaryota</taxon>
        <taxon>Sar</taxon>
        <taxon>Rhizaria</taxon>
        <taxon>Retaria</taxon>
        <taxon>Foraminifera</taxon>
        <taxon>Monothalamids</taxon>
        <taxon>Reticulomyxidae</taxon>
        <taxon>Reticulomyxa</taxon>
    </lineage>
</organism>
<feature type="transmembrane region" description="Helical" evidence="2">
    <location>
        <begin position="377"/>
        <end position="397"/>
    </location>
</feature>
<keyword evidence="2" id="KW-0472">Membrane</keyword>
<proteinExistence type="predicted"/>
<dbReference type="Proteomes" id="UP000023152">
    <property type="component" value="Unassembled WGS sequence"/>
</dbReference>
<keyword evidence="2" id="KW-1133">Transmembrane helix</keyword>
<evidence type="ECO:0000313" key="3">
    <source>
        <dbReference type="EMBL" id="ETO24197.1"/>
    </source>
</evidence>
<feature type="transmembrane region" description="Helical" evidence="2">
    <location>
        <begin position="443"/>
        <end position="467"/>
    </location>
</feature>
<protein>
    <submittedName>
        <fullName evidence="3">Uncharacterized protein</fullName>
    </submittedName>
</protein>
<feature type="compositionally biased region" description="Polar residues" evidence="1">
    <location>
        <begin position="257"/>
        <end position="268"/>
    </location>
</feature>
<evidence type="ECO:0000256" key="2">
    <source>
        <dbReference type="SAM" id="Phobius"/>
    </source>
</evidence>